<dbReference type="PANTHER" id="PTHR18964">
    <property type="entry name" value="ROK (REPRESSOR, ORF, KINASE) FAMILY"/>
    <property type="match status" value="1"/>
</dbReference>
<dbReference type="Pfam" id="PF12802">
    <property type="entry name" value="MarR_2"/>
    <property type="match status" value="1"/>
</dbReference>
<comment type="similarity">
    <text evidence="1">Belongs to the ROK (NagC/XylR) family.</text>
</comment>
<comment type="caution">
    <text evidence="3">The sequence shown here is derived from an EMBL/GenBank/DDBJ whole genome shotgun (WGS) entry which is preliminary data.</text>
</comment>
<accession>A0ABN3U024</accession>
<dbReference type="SUPFAM" id="SSF46785">
    <property type="entry name" value="Winged helix' DNA-binding domain"/>
    <property type="match status" value="1"/>
</dbReference>
<dbReference type="InterPro" id="IPR036390">
    <property type="entry name" value="WH_DNA-bd_sf"/>
</dbReference>
<dbReference type="Pfam" id="PF00480">
    <property type="entry name" value="ROK"/>
    <property type="match status" value="2"/>
</dbReference>
<sequence length="364" mass="36746">MRARNLALVLGEVAGGGPLTRAALAELTGLTKTTVSSLVADLLSAGLVAEAPAARAGERGRPGVEVRLSGEHVAALGLEVNVGYLAACVVDLTGTVRARRTVRADNRASRPEPVLAALHRLADETLADVPSLRIAGAVLAVPGTVGEDRVHHAPHLGWRDVRITDLTDPIRVADRPAAVENEANLAALGELEFGSAPRDFLYVSGETGVGAGLVRDGGLLRGATGLAGELGHVVVADGGPACRCGSRGCLEAYAGQDVLPGPAALAADDPGAAAACARAGRALGLALSSAVNLLDPGAIVLGGRYVPLFPWLAPHVRAVLDERLGALRPAPPVLLPAATGPDAAVLGAAARVLRRVLADPASLG</sequence>
<proteinExistence type="inferred from homology"/>
<evidence type="ECO:0000313" key="3">
    <source>
        <dbReference type="EMBL" id="GAA2721790.1"/>
    </source>
</evidence>
<evidence type="ECO:0000259" key="2">
    <source>
        <dbReference type="Pfam" id="PF12802"/>
    </source>
</evidence>
<keyword evidence="4" id="KW-1185">Reference proteome</keyword>
<reference evidence="3 4" key="1">
    <citation type="journal article" date="2019" name="Int. J. Syst. Evol. Microbiol.">
        <title>The Global Catalogue of Microorganisms (GCM) 10K type strain sequencing project: providing services to taxonomists for standard genome sequencing and annotation.</title>
        <authorList>
            <consortium name="The Broad Institute Genomics Platform"/>
            <consortium name="The Broad Institute Genome Sequencing Center for Infectious Disease"/>
            <person name="Wu L."/>
            <person name="Ma J."/>
        </authorList>
    </citation>
    <scope>NUCLEOTIDE SEQUENCE [LARGE SCALE GENOMIC DNA]</scope>
    <source>
        <strain evidence="3 4">JCM 8201</strain>
    </source>
</reference>
<dbReference type="InterPro" id="IPR000600">
    <property type="entry name" value="ROK"/>
</dbReference>
<dbReference type="InterPro" id="IPR036388">
    <property type="entry name" value="WH-like_DNA-bd_sf"/>
</dbReference>
<dbReference type="InterPro" id="IPR000835">
    <property type="entry name" value="HTH_MarR-typ"/>
</dbReference>
<name>A0ABN3U024_9ACTN</name>
<evidence type="ECO:0000256" key="1">
    <source>
        <dbReference type="ARBA" id="ARBA00006479"/>
    </source>
</evidence>
<dbReference type="Gene3D" id="1.10.10.10">
    <property type="entry name" value="Winged helix-like DNA-binding domain superfamily/Winged helix DNA-binding domain"/>
    <property type="match status" value="1"/>
</dbReference>
<protein>
    <submittedName>
        <fullName evidence="3">ROK family transcriptional regulator</fullName>
    </submittedName>
</protein>
<dbReference type="Gene3D" id="3.30.420.40">
    <property type="match status" value="3"/>
</dbReference>
<dbReference type="Proteomes" id="UP001501842">
    <property type="component" value="Unassembled WGS sequence"/>
</dbReference>
<dbReference type="PANTHER" id="PTHR18964:SF149">
    <property type="entry name" value="BIFUNCTIONAL UDP-N-ACETYLGLUCOSAMINE 2-EPIMERASE_N-ACETYLMANNOSAMINE KINASE"/>
    <property type="match status" value="1"/>
</dbReference>
<dbReference type="InterPro" id="IPR043129">
    <property type="entry name" value="ATPase_NBD"/>
</dbReference>
<gene>
    <name evidence="3" type="ORF">GCM10010439_12800</name>
</gene>
<organism evidence="3 4">
    <name type="scientific">Actinocorallia aurantiaca</name>
    <dbReference type="NCBI Taxonomy" id="46204"/>
    <lineage>
        <taxon>Bacteria</taxon>
        <taxon>Bacillati</taxon>
        <taxon>Actinomycetota</taxon>
        <taxon>Actinomycetes</taxon>
        <taxon>Streptosporangiales</taxon>
        <taxon>Thermomonosporaceae</taxon>
        <taxon>Actinocorallia</taxon>
    </lineage>
</organism>
<dbReference type="SUPFAM" id="SSF53067">
    <property type="entry name" value="Actin-like ATPase domain"/>
    <property type="match status" value="1"/>
</dbReference>
<feature type="domain" description="HTH marR-type" evidence="2">
    <location>
        <begin position="8"/>
        <end position="54"/>
    </location>
</feature>
<evidence type="ECO:0000313" key="4">
    <source>
        <dbReference type="Proteomes" id="UP001501842"/>
    </source>
</evidence>
<dbReference type="EMBL" id="BAAATZ010000005">
    <property type="protein sequence ID" value="GAA2721790.1"/>
    <property type="molecule type" value="Genomic_DNA"/>
</dbReference>